<accession>A0A2Z4IKD5</accession>
<feature type="transmembrane region" description="Helical" evidence="1">
    <location>
        <begin position="372"/>
        <end position="393"/>
    </location>
</feature>
<organism evidence="2 3">
    <name type="scientific">Echinicola strongylocentroti</name>
    <dbReference type="NCBI Taxonomy" id="1795355"/>
    <lineage>
        <taxon>Bacteria</taxon>
        <taxon>Pseudomonadati</taxon>
        <taxon>Bacteroidota</taxon>
        <taxon>Cytophagia</taxon>
        <taxon>Cytophagales</taxon>
        <taxon>Cyclobacteriaceae</taxon>
        <taxon>Echinicola</taxon>
    </lineage>
</organism>
<dbReference type="Gene3D" id="1.10.4160.10">
    <property type="entry name" value="Hydantoin permease"/>
    <property type="match status" value="1"/>
</dbReference>
<dbReference type="EMBL" id="CP030041">
    <property type="protein sequence ID" value="AWW31150.1"/>
    <property type="molecule type" value="Genomic_DNA"/>
</dbReference>
<protein>
    <recommendedName>
        <fullName evidence="4">Purine-cytosine permease</fullName>
    </recommendedName>
</protein>
<dbReference type="PANTHER" id="PTHR30569">
    <property type="entry name" value="CYTOSINE TRANSPORTER CODB"/>
    <property type="match status" value="1"/>
</dbReference>
<dbReference type="GO" id="GO:0015209">
    <property type="term" value="F:cytosine transmembrane transporter activity"/>
    <property type="evidence" value="ECO:0007669"/>
    <property type="project" value="InterPro"/>
</dbReference>
<dbReference type="KEGG" id="est:DN752_14000"/>
<dbReference type="Proteomes" id="UP000248688">
    <property type="component" value="Chromosome"/>
</dbReference>
<keyword evidence="1" id="KW-0812">Transmembrane</keyword>
<feature type="transmembrane region" description="Helical" evidence="1">
    <location>
        <begin position="346"/>
        <end position="366"/>
    </location>
</feature>
<keyword evidence="1" id="KW-1133">Transmembrane helix</keyword>
<dbReference type="PANTHER" id="PTHR30569:SF0">
    <property type="entry name" value="CYTOSINE PERMEASE"/>
    <property type="match status" value="1"/>
</dbReference>
<feature type="transmembrane region" description="Helical" evidence="1">
    <location>
        <begin position="60"/>
        <end position="81"/>
    </location>
</feature>
<dbReference type="RefSeq" id="WP_112784527.1">
    <property type="nucleotide sequence ID" value="NZ_CP030041.1"/>
</dbReference>
<keyword evidence="3" id="KW-1185">Reference proteome</keyword>
<evidence type="ECO:0000256" key="1">
    <source>
        <dbReference type="SAM" id="Phobius"/>
    </source>
</evidence>
<feature type="transmembrane region" description="Helical" evidence="1">
    <location>
        <begin position="414"/>
        <end position="431"/>
    </location>
</feature>
<feature type="transmembrane region" description="Helical" evidence="1">
    <location>
        <begin position="151"/>
        <end position="172"/>
    </location>
</feature>
<reference evidence="2 3" key="1">
    <citation type="submission" date="2018-06" db="EMBL/GenBank/DDBJ databases">
        <title>Echinicola strongylocentroti sp. nov., isolated from a sea urchin Strongylocentrotus intermedius.</title>
        <authorList>
            <person name="Bae S.S."/>
        </authorList>
    </citation>
    <scope>NUCLEOTIDE SEQUENCE [LARGE SCALE GENOMIC DNA]</scope>
    <source>
        <strain evidence="2 3">MEBiC08714</strain>
    </source>
</reference>
<feature type="transmembrane region" description="Helical" evidence="1">
    <location>
        <begin position="184"/>
        <end position="203"/>
    </location>
</feature>
<gene>
    <name evidence="2" type="ORF">DN752_14000</name>
</gene>
<evidence type="ECO:0000313" key="2">
    <source>
        <dbReference type="EMBL" id="AWW31150.1"/>
    </source>
</evidence>
<name>A0A2Z4IKD5_9BACT</name>
<dbReference type="InterPro" id="IPR030191">
    <property type="entry name" value="CodB"/>
</dbReference>
<evidence type="ECO:0008006" key="4">
    <source>
        <dbReference type="Google" id="ProtNLM"/>
    </source>
</evidence>
<proteinExistence type="predicted"/>
<keyword evidence="1" id="KW-0472">Membrane</keyword>
<dbReference type="OrthoDB" id="9770247at2"/>
<sequence length="480" mass="52267">MSDKKNLVQKLESVNEYEREAIPKSKLKSWKSFVGTYAGEHTAGTEFVLGPLFVAHGASAIDLVSGLLIGNILAVLSWAYFTGKAATKTRHTLYFQLEKIAGSRFTMIYNLVNAVAFCFLAGAMITVAATAVGIPFDLAMPALDDTLPTSLGFVLTVFVVGAITTVIAMFGFNQVVKFANIAAPWMIMIFVAAAVAVLPRLGINSISDFWPVAQETIWSGVPLEGKTKFTFWHIMFFAWFCNMAMHIGMADMSILRYAKKWTAGFATSTGVFLGHYVAWLASGILYSLFLLESDGSLVFAPGPIAYEAVGIAGAICVIIAGWTTANPTLYRAGLAIQSINPNWKTWKVTLFVGLITTIAACFPALMMQLLDFVALYGLVLMPVGAVIFIDIFLLPKMGMRSNFAELTNRNFNPAVGITWLITLVFCLGLNLFVGVEIFFLGLPGWFVAVIIYIASSKIIQKNTPLPDIKNTSSKREVPVS</sequence>
<feature type="transmembrane region" description="Helical" evidence="1">
    <location>
        <begin position="304"/>
        <end position="325"/>
    </location>
</feature>
<dbReference type="GO" id="GO:0005886">
    <property type="term" value="C:plasma membrane"/>
    <property type="evidence" value="ECO:0007669"/>
    <property type="project" value="TreeGrafter"/>
</dbReference>
<feature type="transmembrane region" description="Helical" evidence="1">
    <location>
        <begin position="261"/>
        <end position="284"/>
    </location>
</feature>
<evidence type="ECO:0000313" key="3">
    <source>
        <dbReference type="Proteomes" id="UP000248688"/>
    </source>
</evidence>
<dbReference type="AlphaFoldDB" id="A0A2Z4IKD5"/>
<feature type="transmembrane region" description="Helical" evidence="1">
    <location>
        <begin position="229"/>
        <end position="249"/>
    </location>
</feature>
<feature type="transmembrane region" description="Helical" evidence="1">
    <location>
        <begin position="108"/>
        <end position="131"/>
    </location>
</feature>
<feature type="transmembrane region" description="Helical" evidence="1">
    <location>
        <begin position="437"/>
        <end position="455"/>
    </location>
</feature>